<dbReference type="RefSeq" id="XP_024574046.1">
    <property type="nucleotide sequence ID" value="XM_024723029.1"/>
</dbReference>
<dbReference type="OMA" id="TIPEECW"/>
<dbReference type="STRING" id="4781.A0A0P1AB90"/>
<dbReference type="Proteomes" id="UP000054928">
    <property type="component" value="Unassembled WGS sequence"/>
</dbReference>
<feature type="domain" description="Integrase zinc-binding" evidence="2">
    <location>
        <begin position="34"/>
        <end position="90"/>
    </location>
</feature>
<evidence type="ECO:0000313" key="4">
    <source>
        <dbReference type="Proteomes" id="UP000054928"/>
    </source>
</evidence>
<dbReference type="PANTHER" id="PTHR37984">
    <property type="entry name" value="PROTEIN CBG26694"/>
    <property type="match status" value="1"/>
</dbReference>
<dbReference type="FunFam" id="1.10.340.70:FF:000001">
    <property type="entry name" value="Retrovirus-related Pol polyprotein from transposon gypsy-like Protein"/>
    <property type="match status" value="1"/>
</dbReference>
<dbReference type="EMBL" id="CCYD01000290">
    <property type="protein sequence ID" value="CEG37677.1"/>
    <property type="molecule type" value="Genomic_DNA"/>
</dbReference>
<dbReference type="InterPro" id="IPR041588">
    <property type="entry name" value="Integrase_H2C2"/>
</dbReference>
<evidence type="ECO:0000256" key="1">
    <source>
        <dbReference type="SAM" id="MobiDB-lite"/>
    </source>
</evidence>
<dbReference type="GeneID" id="36400791"/>
<sequence>MEGRGDTTNFTAEDGLTFRISENQVKQLCVPESRELKLAILNNHHDAPTAAHLSIERTTNGVKMCFWWKIMLEDIKRFVRTCKTCMQYKTSSQKKQGMMQSITIPEECWDSVSMGSSSDSQSPRDATRNS</sequence>
<dbReference type="Gene3D" id="1.10.340.70">
    <property type="match status" value="1"/>
</dbReference>
<dbReference type="OrthoDB" id="441971at2759"/>
<keyword evidence="3" id="KW-0808">Transferase</keyword>
<name>A0A0P1AB90_PLAHL</name>
<dbReference type="Pfam" id="PF17921">
    <property type="entry name" value="Integrase_H2C2"/>
    <property type="match status" value="1"/>
</dbReference>
<dbReference type="PANTHER" id="PTHR37984:SF15">
    <property type="entry name" value="INTEGRASE CATALYTIC DOMAIN-CONTAINING PROTEIN"/>
    <property type="match status" value="1"/>
</dbReference>
<proteinExistence type="predicted"/>
<feature type="compositionally biased region" description="Low complexity" evidence="1">
    <location>
        <begin position="111"/>
        <end position="121"/>
    </location>
</feature>
<accession>A0A0P1AB90</accession>
<dbReference type="AlphaFoldDB" id="A0A0P1AB90"/>
<feature type="region of interest" description="Disordered" evidence="1">
    <location>
        <begin position="110"/>
        <end position="130"/>
    </location>
</feature>
<evidence type="ECO:0000259" key="2">
    <source>
        <dbReference type="Pfam" id="PF17921"/>
    </source>
</evidence>
<protein>
    <submittedName>
        <fullName evidence="3">FOG: Transposon-encoded proteins with TYA, reverse transcriptase, integrase domains in various combinations</fullName>
    </submittedName>
</protein>
<keyword evidence="4" id="KW-1185">Reference proteome</keyword>
<dbReference type="GO" id="GO:0003964">
    <property type="term" value="F:RNA-directed DNA polymerase activity"/>
    <property type="evidence" value="ECO:0007669"/>
    <property type="project" value="UniProtKB-KW"/>
</dbReference>
<keyword evidence="3" id="KW-0695">RNA-directed DNA polymerase</keyword>
<dbReference type="InterPro" id="IPR050951">
    <property type="entry name" value="Retrovirus_Pol_polyprotein"/>
</dbReference>
<evidence type="ECO:0000313" key="3">
    <source>
        <dbReference type="EMBL" id="CEG37677.1"/>
    </source>
</evidence>
<reference evidence="4" key="1">
    <citation type="submission" date="2014-09" db="EMBL/GenBank/DDBJ databases">
        <authorList>
            <person name="Sharma Rahul"/>
            <person name="Thines Marco"/>
        </authorList>
    </citation>
    <scope>NUCLEOTIDE SEQUENCE [LARGE SCALE GENOMIC DNA]</scope>
</reference>
<keyword evidence="3" id="KW-0548">Nucleotidyltransferase</keyword>
<organism evidence="3 4">
    <name type="scientific">Plasmopara halstedii</name>
    <name type="common">Downy mildew of sunflower</name>
    <dbReference type="NCBI Taxonomy" id="4781"/>
    <lineage>
        <taxon>Eukaryota</taxon>
        <taxon>Sar</taxon>
        <taxon>Stramenopiles</taxon>
        <taxon>Oomycota</taxon>
        <taxon>Peronosporomycetes</taxon>
        <taxon>Peronosporales</taxon>
        <taxon>Peronosporaceae</taxon>
        <taxon>Plasmopara</taxon>
    </lineage>
</organism>